<evidence type="ECO:0000256" key="1">
    <source>
        <dbReference type="ARBA" id="ARBA00023180"/>
    </source>
</evidence>
<comment type="caution">
    <text evidence="3">The sequence shown here is derived from an EMBL/GenBank/DDBJ whole genome shotgun (WGS) entry which is preliminary data.</text>
</comment>
<sequence length="77" mass="8853">SLRYLQMAVSEPSLGIPQFMVLGFLDGIPFVHYNSERGRVELLTQWMKDGAEPGYWDSQTQISQEVQHVDSRNLEIL</sequence>
<accession>A0A7L1FNV4</accession>
<dbReference type="InterPro" id="IPR011162">
    <property type="entry name" value="MHC_I/II-like_Ag-recog"/>
</dbReference>
<evidence type="ECO:0000259" key="2">
    <source>
        <dbReference type="Pfam" id="PF00129"/>
    </source>
</evidence>
<dbReference type="SUPFAM" id="SSF54452">
    <property type="entry name" value="MHC antigen-recognition domain"/>
    <property type="match status" value="1"/>
</dbReference>
<keyword evidence="4" id="KW-1185">Reference proteome</keyword>
<feature type="non-terminal residue" evidence="3">
    <location>
        <position position="77"/>
    </location>
</feature>
<feature type="non-terminal residue" evidence="3">
    <location>
        <position position="1"/>
    </location>
</feature>
<keyword evidence="1" id="KW-0325">Glycoprotein</keyword>
<dbReference type="Proteomes" id="UP000538515">
    <property type="component" value="Unassembled WGS sequence"/>
</dbReference>
<dbReference type="InterPro" id="IPR050208">
    <property type="entry name" value="MHC_class-I_related"/>
</dbReference>
<evidence type="ECO:0000313" key="3">
    <source>
        <dbReference type="EMBL" id="NXN02875.1"/>
    </source>
</evidence>
<evidence type="ECO:0000313" key="4">
    <source>
        <dbReference type="Proteomes" id="UP000538515"/>
    </source>
</evidence>
<dbReference type="PANTHER" id="PTHR16675">
    <property type="entry name" value="MHC CLASS I-RELATED"/>
    <property type="match status" value="1"/>
</dbReference>
<dbReference type="Pfam" id="PF00129">
    <property type="entry name" value="MHC_I"/>
    <property type="match status" value="1"/>
</dbReference>
<reference evidence="3 4" key="1">
    <citation type="submission" date="2019-09" db="EMBL/GenBank/DDBJ databases">
        <title>Bird 10,000 Genomes (B10K) Project - Family phase.</title>
        <authorList>
            <person name="Zhang G."/>
        </authorList>
    </citation>
    <scope>NUCLEOTIDE SEQUENCE [LARGE SCALE GENOMIC DNA]</scope>
    <source>
        <strain evidence="3">B10K-DU-002-19</strain>
        <tissue evidence="3">Muscle</tissue>
    </source>
</reference>
<dbReference type="PANTHER" id="PTHR16675:SF235">
    <property type="entry name" value="SHKT DOMAIN-CONTAINING PROTEIN"/>
    <property type="match status" value="1"/>
</dbReference>
<feature type="domain" description="MHC class I-like antigen recognition-like" evidence="2">
    <location>
        <begin position="1"/>
        <end position="76"/>
    </location>
</feature>
<dbReference type="AlphaFoldDB" id="A0A7L1FNV4"/>
<dbReference type="InterPro" id="IPR037055">
    <property type="entry name" value="MHC_I-like_Ag-recog_sf"/>
</dbReference>
<dbReference type="EMBL" id="VXBG01012885">
    <property type="protein sequence ID" value="NXN02875.1"/>
    <property type="molecule type" value="Genomic_DNA"/>
</dbReference>
<dbReference type="InterPro" id="IPR011161">
    <property type="entry name" value="MHC_I-like_Ag-recog"/>
</dbReference>
<gene>
    <name evidence="3" type="primary">Ha1f_2</name>
    <name evidence="3" type="ORF">SYLBOR_R15462</name>
</gene>
<protein>
    <submittedName>
        <fullName evidence="3">HA1F protein</fullName>
    </submittedName>
</protein>
<dbReference type="Gene3D" id="3.30.500.10">
    <property type="entry name" value="MHC class I-like antigen recognition-like"/>
    <property type="match status" value="1"/>
</dbReference>
<proteinExistence type="predicted"/>
<name>A0A7L1FNV4_SYLBO</name>
<organism evidence="3 4">
    <name type="scientific">Sylvia borin</name>
    <name type="common">Garden warbler</name>
    <dbReference type="NCBI Taxonomy" id="73324"/>
    <lineage>
        <taxon>Eukaryota</taxon>
        <taxon>Metazoa</taxon>
        <taxon>Chordata</taxon>
        <taxon>Craniata</taxon>
        <taxon>Vertebrata</taxon>
        <taxon>Euteleostomi</taxon>
        <taxon>Archelosauria</taxon>
        <taxon>Archosauria</taxon>
        <taxon>Dinosauria</taxon>
        <taxon>Saurischia</taxon>
        <taxon>Theropoda</taxon>
        <taxon>Coelurosauria</taxon>
        <taxon>Aves</taxon>
        <taxon>Neognathae</taxon>
        <taxon>Neoaves</taxon>
        <taxon>Telluraves</taxon>
        <taxon>Australaves</taxon>
        <taxon>Passeriformes</taxon>
        <taxon>Sylvioidea</taxon>
        <taxon>Sylviidae</taxon>
        <taxon>Sylviinae</taxon>
        <taxon>Sylvia</taxon>
    </lineage>
</organism>